<evidence type="ECO:0000313" key="1">
    <source>
        <dbReference type="EMBL" id="KFM57739.1"/>
    </source>
</evidence>
<organism evidence="1 2">
    <name type="scientific">Stegodyphus mimosarum</name>
    <name type="common">African social velvet spider</name>
    <dbReference type="NCBI Taxonomy" id="407821"/>
    <lineage>
        <taxon>Eukaryota</taxon>
        <taxon>Metazoa</taxon>
        <taxon>Ecdysozoa</taxon>
        <taxon>Arthropoda</taxon>
        <taxon>Chelicerata</taxon>
        <taxon>Arachnida</taxon>
        <taxon>Araneae</taxon>
        <taxon>Araneomorphae</taxon>
        <taxon>Entelegynae</taxon>
        <taxon>Eresoidea</taxon>
        <taxon>Eresidae</taxon>
        <taxon>Stegodyphus</taxon>
    </lineage>
</organism>
<sequence length="85" mass="10007">MCDPVDHSVCRLSVHGSVNEAGQNKWKKSILYGPCNETEAIKCQDLWPVRRSHCLIPLWFSLHYNWYYLYISYSSLVFISHNFNP</sequence>
<protein>
    <submittedName>
        <fullName evidence="1">Uncharacterized protein</fullName>
    </submittedName>
</protein>
<dbReference type="AlphaFoldDB" id="A0A087SY00"/>
<keyword evidence="2" id="KW-1185">Reference proteome</keyword>
<dbReference type="Proteomes" id="UP000054359">
    <property type="component" value="Unassembled WGS sequence"/>
</dbReference>
<feature type="non-terminal residue" evidence="1">
    <location>
        <position position="85"/>
    </location>
</feature>
<name>A0A087SY00_STEMI</name>
<gene>
    <name evidence="1" type="ORF">X975_01359</name>
</gene>
<proteinExistence type="predicted"/>
<accession>A0A087SY00</accession>
<dbReference type="EMBL" id="KK112473">
    <property type="protein sequence ID" value="KFM57739.1"/>
    <property type="molecule type" value="Genomic_DNA"/>
</dbReference>
<evidence type="ECO:0000313" key="2">
    <source>
        <dbReference type="Proteomes" id="UP000054359"/>
    </source>
</evidence>
<reference evidence="1 2" key="1">
    <citation type="submission" date="2013-11" db="EMBL/GenBank/DDBJ databases">
        <title>Genome sequencing of Stegodyphus mimosarum.</title>
        <authorList>
            <person name="Bechsgaard J."/>
        </authorList>
    </citation>
    <scope>NUCLEOTIDE SEQUENCE [LARGE SCALE GENOMIC DNA]</scope>
</reference>